<feature type="compositionally biased region" description="Low complexity" evidence="3">
    <location>
        <begin position="329"/>
        <end position="345"/>
    </location>
</feature>
<accession>A0A1Y1X2H2</accession>
<organism evidence="6 7">
    <name type="scientific">Anaeromyces robustus</name>
    <dbReference type="NCBI Taxonomy" id="1754192"/>
    <lineage>
        <taxon>Eukaryota</taxon>
        <taxon>Fungi</taxon>
        <taxon>Fungi incertae sedis</taxon>
        <taxon>Chytridiomycota</taxon>
        <taxon>Chytridiomycota incertae sedis</taxon>
        <taxon>Neocallimastigomycetes</taxon>
        <taxon>Neocallimastigales</taxon>
        <taxon>Neocallimastigaceae</taxon>
        <taxon>Anaeromyces</taxon>
    </lineage>
</organism>
<dbReference type="STRING" id="1754192.A0A1Y1X2H2"/>
<dbReference type="InterPro" id="IPR025875">
    <property type="entry name" value="Leu-rich_rpt_4"/>
</dbReference>
<dbReference type="SUPFAM" id="SSF52058">
    <property type="entry name" value="L domain-like"/>
    <property type="match status" value="1"/>
</dbReference>
<evidence type="ECO:0000256" key="5">
    <source>
        <dbReference type="SAM" id="SignalP"/>
    </source>
</evidence>
<feature type="region of interest" description="Disordered" evidence="3">
    <location>
        <begin position="278"/>
        <end position="309"/>
    </location>
</feature>
<keyword evidence="7" id="KW-1185">Reference proteome</keyword>
<dbReference type="PROSITE" id="PS51450">
    <property type="entry name" value="LRR"/>
    <property type="match status" value="3"/>
</dbReference>
<evidence type="ECO:0000256" key="2">
    <source>
        <dbReference type="ARBA" id="ARBA00022737"/>
    </source>
</evidence>
<keyword evidence="2" id="KW-0677">Repeat</keyword>
<name>A0A1Y1X2H2_9FUNG</name>
<keyword evidence="4" id="KW-1133">Transmembrane helix</keyword>
<evidence type="ECO:0000256" key="4">
    <source>
        <dbReference type="SAM" id="Phobius"/>
    </source>
</evidence>
<dbReference type="Gene3D" id="3.80.10.10">
    <property type="entry name" value="Ribonuclease Inhibitor"/>
    <property type="match status" value="1"/>
</dbReference>
<dbReference type="InterPro" id="IPR003591">
    <property type="entry name" value="Leu-rich_rpt_typical-subtyp"/>
</dbReference>
<dbReference type="Pfam" id="PF00560">
    <property type="entry name" value="LRR_1"/>
    <property type="match status" value="2"/>
</dbReference>
<dbReference type="EMBL" id="MCFG01000172">
    <property type="protein sequence ID" value="ORX79534.1"/>
    <property type="molecule type" value="Genomic_DNA"/>
</dbReference>
<keyword evidence="1" id="KW-0433">Leucine-rich repeat</keyword>
<comment type="caution">
    <text evidence="6">The sequence shown here is derived from an EMBL/GenBank/DDBJ whole genome shotgun (WGS) entry which is preliminary data.</text>
</comment>
<feature type="region of interest" description="Disordered" evidence="3">
    <location>
        <begin position="325"/>
        <end position="353"/>
    </location>
</feature>
<dbReference type="PRINTS" id="PR00019">
    <property type="entry name" value="LEURICHRPT"/>
</dbReference>
<evidence type="ECO:0000313" key="6">
    <source>
        <dbReference type="EMBL" id="ORX79534.1"/>
    </source>
</evidence>
<dbReference type="InterPro" id="IPR032675">
    <property type="entry name" value="LRR_dom_sf"/>
</dbReference>
<gene>
    <name evidence="6" type="ORF">BCR32DRAFT_294392</name>
</gene>
<dbReference type="SMART" id="SM00369">
    <property type="entry name" value="LRR_TYP"/>
    <property type="match status" value="4"/>
</dbReference>
<keyword evidence="4" id="KW-0812">Transmembrane</keyword>
<dbReference type="InterPro" id="IPR050715">
    <property type="entry name" value="LRR-SigEffector_domain"/>
</dbReference>
<evidence type="ECO:0000313" key="7">
    <source>
        <dbReference type="Proteomes" id="UP000193944"/>
    </source>
</evidence>
<sequence length="353" mass="38933">MRYAKYISAVLFASLLKVKAQDCDVVKNILKGYGYQINEAGNCCDYSLGDQYVVSCKDNSVTSLSVINNNNVNDIPDGVLQLNNLEKLDFSNCQITQFPYKLNALQNLKTLNLWNNKITDITNEISGLKSLENLDLSNNGVSALPDTIGQLSKLQTLTLNNNKLQQLPDSLYQLSELKTINLENNPNLRGNFKSFGNKVDTCNIKNTHLNVEQNDSCNRFITNTENSVAAAAQDAAEEASNKKKSSSTKTVLIILGIILFILLLLGLLYFLSKRSYQKKNTNPSASTERIMTDRDVGESSTEEINVKVDENEVQNKNIKGKNVVEEKVSGATSSSGTTNNTNSVSIDVKPLVK</sequence>
<dbReference type="InterPro" id="IPR001611">
    <property type="entry name" value="Leu-rich_rpt"/>
</dbReference>
<keyword evidence="5" id="KW-0732">Signal</keyword>
<dbReference type="PANTHER" id="PTHR45752">
    <property type="entry name" value="LEUCINE-RICH REPEAT-CONTAINING"/>
    <property type="match status" value="1"/>
</dbReference>
<dbReference type="OrthoDB" id="1668230at2759"/>
<evidence type="ECO:0000256" key="3">
    <source>
        <dbReference type="SAM" id="MobiDB-lite"/>
    </source>
</evidence>
<feature type="compositionally biased region" description="Polar residues" evidence="3">
    <location>
        <begin position="278"/>
        <end position="289"/>
    </location>
</feature>
<reference evidence="6 7" key="2">
    <citation type="submission" date="2016-08" db="EMBL/GenBank/DDBJ databases">
        <title>Pervasive Adenine N6-methylation of Active Genes in Fungi.</title>
        <authorList>
            <consortium name="DOE Joint Genome Institute"/>
            <person name="Mondo S.J."/>
            <person name="Dannebaum R.O."/>
            <person name="Kuo R.C."/>
            <person name="Labutti K."/>
            <person name="Haridas S."/>
            <person name="Kuo A."/>
            <person name="Salamov A."/>
            <person name="Ahrendt S.R."/>
            <person name="Lipzen A."/>
            <person name="Sullivan W."/>
            <person name="Andreopoulos W.B."/>
            <person name="Clum A."/>
            <person name="Lindquist E."/>
            <person name="Daum C."/>
            <person name="Ramamoorthy G.K."/>
            <person name="Gryganskyi A."/>
            <person name="Culley D."/>
            <person name="Magnuson J.K."/>
            <person name="James T.Y."/>
            <person name="O'Malley M.A."/>
            <person name="Stajich J.E."/>
            <person name="Spatafora J.W."/>
            <person name="Visel A."/>
            <person name="Grigoriev I.V."/>
        </authorList>
    </citation>
    <scope>NUCLEOTIDE SEQUENCE [LARGE SCALE GENOMIC DNA]</scope>
    <source>
        <strain evidence="6 7">S4</strain>
    </source>
</reference>
<dbReference type="PANTHER" id="PTHR45752:SF187">
    <property type="entry name" value="LEUCINE-RICH REPEAT AND IQ DOMAIN-CONTAINING PROTEIN 4"/>
    <property type="match status" value="1"/>
</dbReference>
<dbReference type="AlphaFoldDB" id="A0A1Y1X2H2"/>
<evidence type="ECO:0000256" key="1">
    <source>
        <dbReference type="ARBA" id="ARBA00022614"/>
    </source>
</evidence>
<reference evidence="6 7" key="1">
    <citation type="submission" date="2016-08" db="EMBL/GenBank/DDBJ databases">
        <title>A Parts List for Fungal Cellulosomes Revealed by Comparative Genomics.</title>
        <authorList>
            <consortium name="DOE Joint Genome Institute"/>
            <person name="Haitjema C.H."/>
            <person name="Gilmore S.P."/>
            <person name="Henske J.K."/>
            <person name="Solomon K.V."/>
            <person name="De Groot R."/>
            <person name="Kuo A."/>
            <person name="Mondo S.J."/>
            <person name="Salamov A.A."/>
            <person name="Labutti K."/>
            <person name="Zhao Z."/>
            <person name="Chiniquy J."/>
            <person name="Barry K."/>
            <person name="Brewer H.M."/>
            <person name="Purvine S.O."/>
            <person name="Wright A.T."/>
            <person name="Boxma B."/>
            <person name="Van Alen T."/>
            <person name="Hackstein J.H."/>
            <person name="Baker S.E."/>
            <person name="Grigoriev I.V."/>
            <person name="O'Malley M.A."/>
        </authorList>
    </citation>
    <scope>NUCLEOTIDE SEQUENCE [LARGE SCALE GENOMIC DNA]</scope>
    <source>
        <strain evidence="6 7">S4</strain>
    </source>
</reference>
<feature type="signal peptide" evidence="5">
    <location>
        <begin position="1"/>
        <end position="20"/>
    </location>
</feature>
<dbReference type="Proteomes" id="UP000193944">
    <property type="component" value="Unassembled WGS sequence"/>
</dbReference>
<protein>
    <submittedName>
        <fullName evidence="6">L domain-like protein</fullName>
    </submittedName>
</protein>
<feature type="chain" id="PRO_5011000571" evidence="5">
    <location>
        <begin position="21"/>
        <end position="353"/>
    </location>
</feature>
<dbReference type="Pfam" id="PF12799">
    <property type="entry name" value="LRR_4"/>
    <property type="match status" value="1"/>
</dbReference>
<feature type="transmembrane region" description="Helical" evidence="4">
    <location>
        <begin position="251"/>
        <end position="271"/>
    </location>
</feature>
<proteinExistence type="predicted"/>
<keyword evidence="4" id="KW-0472">Membrane</keyword>